<evidence type="ECO:0000256" key="5">
    <source>
        <dbReference type="ARBA" id="ARBA00022723"/>
    </source>
</evidence>
<accession>A0ABN9TXN7</accession>
<dbReference type="InterPro" id="IPR014710">
    <property type="entry name" value="RmlC-like_jellyroll"/>
</dbReference>
<keyword evidence="7" id="KW-0560">Oxidoreductase</keyword>
<dbReference type="EMBL" id="CAUYUJ010015205">
    <property type="protein sequence ID" value="CAK0851074.1"/>
    <property type="molecule type" value="Genomic_DNA"/>
</dbReference>
<evidence type="ECO:0000259" key="10">
    <source>
        <dbReference type="Pfam" id="PF20510"/>
    </source>
</evidence>
<dbReference type="EC" id="1.13.11.5" evidence="4"/>
<evidence type="ECO:0000256" key="8">
    <source>
        <dbReference type="ARBA" id="ARBA00023004"/>
    </source>
</evidence>
<dbReference type="Pfam" id="PF04209">
    <property type="entry name" value="HgmA_C"/>
    <property type="match status" value="1"/>
</dbReference>
<sequence length="440" mass="48735">MLVRSRAPRALHAGLGSTFHAEALPDALPRLQNNPRVAPYGLHTELLSGNAFTAPRAHNQYSWMYRIRPSVQHTPRRFEPLRHRSWATPPFEVQTPAPLRLAPVEVCEGDWLDSVTTLAGNSGATAGVYAFRRGMGRRVFCHQDAELMLVPQQGALRLRTEFGPLSVGVGEVCLLPRGVRFAVDAEEAGAPHRGYVLENFGANFRVPELGPIGVSSGLAQPRHFLAPEPAFEDAEARHEVVCKFGGQLFRGEIFFSPFDVVAWYGSLVPLKYDMSLFMSINTVSFDHPDPSINTVVTSPSAEPGVANIDFVIFAPRWMAAENTFRPPWFHRNYMSEYMGLVRGVYDAKPGAGFSPGCSTIHNRFTPHGPDAGATRAGQAGQDAPERYADTLAFMWESNQLWVPTAAAMELADATYADCWENIPKTFDPKDPRTPPHPWRR</sequence>
<keyword evidence="12" id="KW-1185">Reference proteome</keyword>
<evidence type="ECO:0000256" key="1">
    <source>
        <dbReference type="ARBA" id="ARBA00001962"/>
    </source>
</evidence>
<comment type="caution">
    <text evidence="11">The sequence shown here is derived from an EMBL/GenBank/DDBJ whole genome shotgun (WGS) entry which is preliminary data.</text>
</comment>
<name>A0ABN9TXN7_9DINO</name>
<evidence type="ECO:0000256" key="4">
    <source>
        <dbReference type="ARBA" id="ARBA00013127"/>
    </source>
</evidence>
<feature type="domain" description="Homogentisate 1,2-dioxygenase C-terminal" evidence="9">
    <location>
        <begin position="276"/>
        <end position="426"/>
    </location>
</feature>
<dbReference type="Proteomes" id="UP001189429">
    <property type="component" value="Unassembled WGS sequence"/>
</dbReference>
<dbReference type="InterPro" id="IPR046451">
    <property type="entry name" value="HgmA_C"/>
</dbReference>
<evidence type="ECO:0000313" key="12">
    <source>
        <dbReference type="Proteomes" id="UP001189429"/>
    </source>
</evidence>
<comment type="cofactor">
    <cofactor evidence="1">
        <name>Fe cation</name>
        <dbReference type="ChEBI" id="CHEBI:24875"/>
    </cofactor>
</comment>
<feature type="domain" description="Homogentisate 1,2-dioxygenase N-terminal" evidence="10">
    <location>
        <begin position="13"/>
        <end position="274"/>
    </location>
</feature>
<evidence type="ECO:0000256" key="7">
    <source>
        <dbReference type="ARBA" id="ARBA00023002"/>
    </source>
</evidence>
<dbReference type="PANTHER" id="PTHR11056">
    <property type="entry name" value="HOMOGENTISATE 1,2-DIOXYGENASE"/>
    <property type="match status" value="1"/>
</dbReference>
<evidence type="ECO:0000256" key="3">
    <source>
        <dbReference type="ARBA" id="ARBA00007757"/>
    </source>
</evidence>
<dbReference type="Pfam" id="PF20510">
    <property type="entry name" value="HgmA_N"/>
    <property type="match status" value="1"/>
</dbReference>
<evidence type="ECO:0000259" key="9">
    <source>
        <dbReference type="Pfam" id="PF04209"/>
    </source>
</evidence>
<gene>
    <name evidence="11" type="ORF">PCOR1329_LOCUS43326</name>
</gene>
<dbReference type="PANTHER" id="PTHR11056:SF0">
    <property type="entry name" value="HOMOGENTISATE 1,2-DIOXYGENASE"/>
    <property type="match status" value="1"/>
</dbReference>
<organism evidence="11 12">
    <name type="scientific">Prorocentrum cordatum</name>
    <dbReference type="NCBI Taxonomy" id="2364126"/>
    <lineage>
        <taxon>Eukaryota</taxon>
        <taxon>Sar</taxon>
        <taxon>Alveolata</taxon>
        <taxon>Dinophyceae</taxon>
        <taxon>Prorocentrales</taxon>
        <taxon>Prorocentraceae</taxon>
        <taxon>Prorocentrum</taxon>
    </lineage>
</organism>
<dbReference type="InterPro" id="IPR046452">
    <property type="entry name" value="HgmA_N"/>
</dbReference>
<evidence type="ECO:0000313" key="11">
    <source>
        <dbReference type="EMBL" id="CAK0851074.1"/>
    </source>
</evidence>
<keyword evidence="5" id="KW-0479">Metal-binding</keyword>
<comment type="pathway">
    <text evidence="2">Amino-acid degradation; L-phenylalanine degradation; acetoacetate and fumarate from L-phenylalanine: step 4/6.</text>
</comment>
<keyword evidence="6" id="KW-0223">Dioxygenase</keyword>
<dbReference type="Gene3D" id="2.60.120.10">
    <property type="entry name" value="Jelly Rolls"/>
    <property type="match status" value="2"/>
</dbReference>
<protein>
    <recommendedName>
        <fullName evidence="4">homogentisate 1,2-dioxygenase</fullName>
        <ecNumber evidence="4">1.13.11.5</ecNumber>
    </recommendedName>
</protein>
<comment type="similarity">
    <text evidence="3">Belongs to the homogentisate dioxygenase family.</text>
</comment>
<keyword evidence="8" id="KW-0408">Iron</keyword>
<dbReference type="InterPro" id="IPR005708">
    <property type="entry name" value="Homogentis_dOase"/>
</dbReference>
<evidence type="ECO:0000256" key="2">
    <source>
        <dbReference type="ARBA" id="ARBA00004704"/>
    </source>
</evidence>
<reference evidence="11" key="1">
    <citation type="submission" date="2023-10" db="EMBL/GenBank/DDBJ databases">
        <authorList>
            <person name="Chen Y."/>
            <person name="Shah S."/>
            <person name="Dougan E. K."/>
            <person name="Thang M."/>
            <person name="Chan C."/>
        </authorList>
    </citation>
    <scope>NUCLEOTIDE SEQUENCE [LARGE SCALE GENOMIC DNA]</scope>
</reference>
<proteinExistence type="inferred from homology"/>
<evidence type="ECO:0000256" key="6">
    <source>
        <dbReference type="ARBA" id="ARBA00022964"/>
    </source>
</evidence>
<dbReference type="InterPro" id="IPR011051">
    <property type="entry name" value="RmlC_Cupin_sf"/>
</dbReference>
<dbReference type="SUPFAM" id="SSF51182">
    <property type="entry name" value="RmlC-like cupins"/>
    <property type="match status" value="1"/>
</dbReference>